<dbReference type="GO" id="GO:0007020">
    <property type="term" value="P:microtubule nucleation"/>
    <property type="evidence" value="ECO:0007669"/>
    <property type="project" value="TreeGrafter"/>
</dbReference>
<keyword evidence="3" id="KW-1185">Reference proteome</keyword>
<proteinExistence type="predicted"/>
<dbReference type="Pfam" id="PF15003">
    <property type="entry name" value="HAUS2"/>
    <property type="match status" value="1"/>
</dbReference>
<dbReference type="AlphaFoldDB" id="A0A8K0F0E6"/>
<name>A0A8K0F0E6_BRALA</name>
<evidence type="ECO:0000256" key="1">
    <source>
        <dbReference type="SAM" id="MobiDB-lite"/>
    </source>
</evidence>
<sequence>MDTSTMLNPWASDQRPLGPYGLLIEQAELSGHLKKRRDRDIAMATDLAREQSPSLQLFQVLRQITAQRKELDKVNIEVQCRLQDKETSDITHLGTLENRIKQLNELSQHLQTVMQHKGQLKSRLQKPFVGEYLHFAAQYQRCVAEVFPMLAPILSDLQTNLDNIHWASSFSLDNGHLDQTLDELTASLAQVETGLQSLVQLRGSVSQMHRTSRSQQSTRRPKSKGR</sequence>
<gene>
    <name evidence="2" type="primary">HAUS2</name>
    <name evidence="2" type="ORF">BLAG_LOCUS24786</name>
</gene>
<dbReference type="EMBL" id="OV696694">
    <property type="protein sequence ID" value="CAH1273429.1"/>
    <property type="molecule type" value="Genomic_DNA"/>
</dbReference>
<evidence type="ECO:0000313" key="3">
    <source>
        <dbReference type="Proteomes" id="UP000838412"/>
    </source>
</evidence>
<organism evidence="2 3">
    <name type="scientific">Branchiostoma lanceolatum</name>
    <name type="common">Common lancelet</name>
    <name type="synonym">Amphioxus lanceolatum</name>
    <dbReference type="NCBI Taxonomy" id="7740"/>
    <lineage>
        <taxon>Eukaryota</taxon>
        <taxon>Metazoa</taxon>
        <taxon>Chordata</taxon>
        <taxon>Cephalochordata</taxon>
        <taxon>Leptocardii</taxon>
        <taxon>Amphioxiformes</taxon>
        <taxon>Branchiostomatidae</taxon>
        <taxon>Branchiostoma</taxon>
    </lineage>
</organism>
<feature type="region of interest" description="Disordered" evidence="1">
    <location>
        <begin position="204"/>
        <end position="226"/>
    </location>
</feature>
<dbReference type="PANTHER" id="PTHR16039">
    <property type="entry name" value="HAUS AUGMIN-LIKE COMPLEX SUBUNIT 2"/>
    <property type="match status" value="1"/>
</dbReference>
<dbReference type="InterPro" id="IPR026242">
    <property type="entry name" value="HAUS2_metazoa"/>
</dbReference>
<dbReference type="InterPro" id="IPR028346">
    <property type="entry name" value="HAUS2"/>
</dbReference>
<evidence type="ECO:0000313" key="2">
    <source>
        <dbReference type="EMBL" id="CAH1273429.1"/>
    </source>
</evidence>
<reference evidence="2" key="1">
    <citation type="submission" date="2022-01" db="EMBL/GenBank/DDBJ databases">
        <authorList>
            <person name="Braso-Vives M."/>
        </authorList>
    </citation>
    <scope>NUCLEOTIDE SEQUENCE</scope>
</reference>
<dbReference type="PANTHER" id="PTHR16039:SF1">
    <property type="entry name" value="HAUS AUGMIN-LIKE COMPLEX SUBUNIT 2"/>
    <property type="match status" value="1"/>
</dbReference>
<dbReference type="GO" id="GO:0051225">
    <property type="term" value="P:spindle assembly"/>
    <property type="evidence" value="ECO:0007669"/>
    <property type="project" value="InterPro"/>
</dbReference>
<accession>A0A8K0F0E6</accession>
<protein>
    <submittedName>
        <fullName evidence="2">HAUS2 protein</fullName>
    </submittedName>
</protein>
<dbReference type="GO" id="GO:0070652">
    <property type="term" value="C:HAUS complex"/>
    <property type="evidence" value="ECO:0007669"/>
    <property type="project" value="InterPro"/>
</dbReference>
<dbReference type="Proteomes" id="UP000838412">
    <property type="component" value="Chromosome 9"/>
</dbReference>
<dbReference type="GO" id="GO:0005813">
    <property type="term" value="C:centrosome"/>
    <property type="evidence" value="ECO:0007669"/>
    <property type="project" value="TreeGrafter"/>
</dbReference>
<dbReference type="GO" id="GO:1990498">
    <property type="term" value="C:mitotic spindle microtubule"/>
    <property type="evidence" value="ECO:0007669"/>
    <property type="project" value="TreeGrafter"/>
</dbReference>
<dbReference type="PRINTS" id="PR02088">
    <property type="entry name" value="HAUSAUGMINL2"/>
</dbReference>
<dbReference type="GO" id="GO:0007098">
    <property type="term" value="P:centrosome cycle"/>
    <property type="evidence" value="ECO:0007669"/>
    <property type="project" value="InterPro"/>
</dbReference>
<dbReference type="OrthoDB" id="2436605at2759"/>